<dbReference type="Gene3D" id="1.10.260.40">
    <property type="entry name" value="lambda repressor-like DNA-binding domains"/>
    <property type="match status" value="2"/>
</dbReference>
<keyword evidence="1" id="KW-0805">Transcription regulation</keyword>
<evidence type="ECO:0000256" key="1">
    <source>
        <dbReference type="ARBA" id="ARBA00023015"/>
    </source>
</evidence>
<protein>
    <submittedName>
        <fullName evidence="5">Helix-turn-helix domain-containing protein</fullName>
    </submittedName>
</protein>
<gene>
    <name evidence="5" type="ORF">EOF35_05155</name>
</gene>
<organism evidence="5">
    <name type="scientific">Salmonella enterica</name>
    <name type="common">Salmonella choleraesuis</name>
    <dbReference type="NCBI Taxonomy" id="28901"/>
    <lineage>
        <taxon>Bacteria</taxon>
        <taxon>Pseudomonadati</taxon>
        <taxon>Pseudomonadota</taxon>
        <taxon>Gammaproteobacteria</taxon>
        <taxon>Enterobacterales</taxon>
        <taxon>Enterobacteriaceae</taxon>
        <taxon>Salmonella</taxon>
    </lineage>
</organism>
<keyword evidence="2" id="KW-0238">DNA-binding</keyword>
<reference evidence="5" key="1">
    <citation type="submission" date="2019-01" db="EMBL/GenBank/DDBJ databases">
        <authorList>
            <consortium name="PulseNet: The National Subtyping Network for Foodborne Disease Surveillance"/>
            <person name="Tarr C.L."/>
            <person name="Trees E."/>
            <person name="Katz L.S."/>
            <person name="Carleton-Romer H.A."/>
            <person name="Stroika S."/>
            <person name="Kucerova Z."/>
            <person name="Roache K.F."/>
            <person name="Sabol A.L."/>
            <person name="Besser J."/>
            <person name="Gerner-Smidt P."/>
        </authorList>
    </citation>
    <scope>NUCLEOTIDE SEQUENCE</scope>
    <source>
        <strain evidence="5">PNUSAS064512</strain>
    </source>
</reference>
<dbReference type="AlphaFoldDB" id="A0A5T2QTW1"/>
<dbReference type="SMART" id="SM00530">
    <property type="entry name" value="HTH_XRE"/>
    <property type="match status" value="2"/>
</dbReference>
<feature type="domain" description="HTH cro/C1-type" evidence="4">
    <location>
        <begin position="154"/>
        <end position="208"/>
    </location>
</feature>
<name>A0A5T2QTW1_SALER</name>
<comment type="caution">
    <text evidence="5">The sequence shown here is derived from an EMBL/GenBank/DDBJ whole genome shotgun (WGS) entry which is preliminary data.</text>
</comment>
<dbReference type="EMBL" id="AACVIE010000001">
    <property type="protein sequence ID" value="EAM5641447.1"/>
    <property type="molecule type" value="Genomic_DNA"/>
</dbReference>
<sequence>MSTASLNAIKQIETLQVEALESCSNSAKKVLLEIAIEKTQALKEIINNQPLFSPYTAGLTIGDRIQLARESLGMSHDDLAEKLDIHPGGVLAWEDGDDQPMAGMVIPLANALKCDPMWLLTGESRHESSGCAETPQAPVKVTQGVDMHGIGKRIRKARVDKRMYTEELENAISADEGEVFRWETEKTVPPALYIDKLAKVLDVSVTWLLTGKEVEVSHG</sequence>
<accession>A0A5T2QTW1</accession>
<evidence type="ECO:0000256" key="3">
    <source>
        <dbReference type="ARBA" id="ARBA00023163"/>
    </source>
</evidence>
<dbReference type="Pfam" id="PF01381">
    <property type="entry name" value="HTH_3"/>
    <property type="match status" value="1"/>
</dbReference>
<dbReference type="PROSITE" id="PS50943">
    <property type="entry name" value="HTH_CROC1"/>
    <property type="match status" value="2"/>
</dbReference>
<dbReference type="GO" id="GO:0003677">
    <property type="term" value="F:DNA binding"/>
    <property type="evidence" value="ECO:0007669"/>
    <property type="project" value="UniProtKB-KW"/>
</dbReference>
<evidence type="ECO:0000313" key="5">
    <source>
        <dbReference type="EMBL" id="EAM5641447.1"/>
    </source>
</evidence>
<dbReference type="InterPro" id="IPR010982">
    <property type="entry name" value="Lambda_DNA-bd_dom_sf"/>
</dbReference>
<dbReference type="PANTHER" id="PTHR40661">
    <property type="match status" value="1"/>
</dbReference>
<keyword evidence="3" id="KW-0804">Transcription</keyword>
<dbReference type="PANTHER" id="PTHR40661:SF3">
    <property type="entry name" value="FELS-1 PROPHAGE TRANSCRIPTIONAL REGULATOR"/>
    <property type="match status" value="1"/>
</dbReference>
<feature type="domain" description="HTH cro/C1-type" evidence="4">
    <location>
        <begin position="65"/>
        <end position="119"/>
    </location>
</feature>
<dbReference type="InterPro" id="IPR001387">
    <property type="entry name" value="Cro/C1-type_HTH"/>
</dbReference>
<dbReference type="CDD" id="cd00093">
    <property type="entry name" value="HTH_XRE"/>
    <property type="match status" value="2"/>
</dbReference>
<evidence type="ECO:0000259" key="4">
    <source>
        <dbReference type="PROSITE" id="PS50943"/>
    </source>
</evidence>
<proteinExistence type="predicted"/>
<dbReference type="SUPFAM" id="SSF47413">
    <property type="entry name" value="lambda repressor-like DNA-binding domains"/>
    <property type="match status" value="2"/>
</dbReference>
<evidence type="ECO:0000256" key="2">
    <source>
        <dbReference type="ARBA" id="ARBA00023125"/>
    </source>
</evidence>